<evidence type="ECO:0000256" key="1">
    <source>
        <dbReference type="SAM" id="MobiDB-lite"/>
    </source>
</evidence>
<evidence type="ECO:0000313" key="3">
    <source>
        <dbReference type="EMBL" id="KAJ8428307.1"/>
    </source>
</evidence>
<evidence type="ECO:0008006" key="5">
    <source>
        <dbReference type="Google" id="ProtNLM"/>
    </source>
</evidence>
<proteinExistence type="predicted"/>
<dbReference type="EMBL" id="JAKOGI010001026">
    <property type="protein sequence ID" value="KAJ8428307.1"/>
    <property type="molecule type" value="Genomic_DNA"/>
</dbReference>
<protein>
    <recommendedName>
        <fullName evidence="5">Protein JASON</fullName>
    </recommendedName>
</protein>
<gene>
    <name evidence="3" type="ORF">Cgig2_027661</name>
</gene>
<dbReference type="GO" id="GO:0007142">
    <property type="term" value="P:male meiosis II"/>
    <property type="evidence" value="ECO:0007669"/>
    <property type="project" value="InterPro"/>
</dbReference>
<feature type="compositionally biased region" description="Basic and acidic residues" evidence="1">
    <location>
        <begin position="337"/>
        <end position="346"/>
    </location>
</feature>
<name>A0A9Q1GZH4_9CARY</name>
<evidence type="ECO:0000256" key="2">
    <source>
        <dbReference type="SAM" id="SignalP"/>
    </source>
</evidence>
<feature type="chain" id="PRO_5040283362" description="Protein JASON" evidence="2">
    <location>
        <begin position="19"/>
        <end position="458"/>
    </location>
</feature>
<reference evidence="3" key="1">
    <citation type="submission" date="2022-04" db="EMBL/GenBank/DDBJ databases">
        <title>Carnegiea gigantea Genome sequencing and assembly v2.</title>
        <authorList>
            <person name="Copetti D."/>
            <person name="Sanderson M.J."/>
            <person name="Burquez A."/>
            <person name="Wojciechowski M.F."/>
        </authorList>
    </citation>
    <scope>NUCLEOTIDE SEQUENCE</scope>
    <source>
        <strain evidence="3">SGP5-SGP5p</strain>
        <tissue evidence="3">Aerial part</tissue>
    </source>
</reference>
<comment type="caution">
    <text evidence="3">The sequence shown here is derived from an EMBL/GenBank/DDBJ whole genome shotgun (WGS) entry which is preliminary data.</text>
</comment>
<dbReference type="InterPro" id="IPR039300">
    <property type="entry name" value="JASON"/>
</dbReference>
<keyword evidence="4" id="KW-1185">Reference proteome</keyword>
<feature type="compositionally biased region" description="Basic residues" evidence="1">
    <location>
        <begin position="347"/>
        <end position="356"/>
    </location>
</feature>
<sequence length="458" mass="51234">MPVTHCDVFAFLWRSITAMGCFFDCFRIPHDHSRRRGAHFVSDSSPSAATEEKPQKIRLSSLFTAEEGEERVAKEQENLVRRVGWSEVDEELVEELCLSVLHSRSSSMEVSLKMITVHVSNQAKFLKACGTLPQTPPEIRKAVSVAEGSEKSDLGKAPSIQKSSSEYPAGIKQPEPFAENPERMELQKAYSLLESSPETPEEIQKAEAYAANFRKSDLRGLTSVLQSSPYPTPRKITDEMQTPGTVFATNMKSLSKESARIRSQYVYTVLNPIENLSEQQELKEENLVLEGESLQKEEHLSDEGNATPCFVMGSNENAVKKENMGDATLSSWLKPPRTSDDGDCHNHRAASRRKPNIGKDLGDRPIIGLVAAHWNEQEEALHVSPKSWDGNGIPNSTTKYKEDQKVCWHATPFEERLEKALSEETFPQRKPIRGTPIMLDEMKGDDTATSRNQSISCP</sequence>
<feature type="signal peptide" evidence="2">
    <location>
        <begin position="1"/>
        <end position="18"/>
    </location>
</feature>
<accession>A0A9Q1GZH4</accession>
<feature type="region of interest" description="Disordered" evidence="1">
    <location>
        <begin position="145"/>
        <end position="177"/>
    </location>
</feature>
<feature type="region of interest" description="Disordered" evidence="1">
    <location>
        <begin position="422"/>
        <end position="458"/>
    </location>
</feature>
<dbReference type="OrthoDB" id="1932581at2759"/>
<feature type="region of interest" description="Disordered" evidence="1">
    <location>
        <begin position="331"/>
        <end position="361"/>
    </location>
</feature>
<dbReference type="PANTHER" id="PTHR33318">
    <property type="entry name" value="ASPARTYL/GLUTAMYL-TRNA(ASN/GLN) AMIDOTRANSFERASE SUBUNIT"/>
    <property type="match status" value="1"/>
</dbReference>
<evidence type="ECO:0000313" key="4">
    <source>
        <dbReference type="Proteomes" id="UP001153076"/>
    </source>
</evidence>
<organism evidence="3 4">
    <name type="scientific">Carnegiea gigantea</name>
    <dbReference type="NCBI Taxonomy" id="171969"/>
    <lineage>
        <taxon>Eukaryota</taxon>
        <taxon>Viridiplantae</taxon>
        <taxon>Streptophyta</taxon>
        <taxon>Embryophyta</taxon>
        <taxon>Tracheophyta</taxon>
        <taxon>Spermatophyta</taxon>
        <taxon>Magnoliopsida</taxon>
        <taxon>eudicotyledons</taxon>
        <taxon>Gunneridae</taxon>
        <taxon>Pentapetalae</taxon>
        <taxon>Caryophyllales</taxon>
        <taxon>Cactineae</taxon>
        <taxon>Cactaceae</taxon>
        <taxon>Cactoideae</taxon>
        <taxon>Echinocereeae</taxon>
        <taxon>Carnegiea</taxon>
    </lineage>
</organism>
<dbReference type="Proteomes" id="UP001153076">
    <property type="component" value="Unassembled WGS sequence"/>
</dbReference>
<dbReference type="AlphaFoldDB" id="A0A9Q1GZH4"/>
<keyword evidence="2" id="KW-0732">Signal</keyword>
<feature type="compositionally biased region" description="Polar residues" evidence="1">
    <location>
        <begin position="449"/>
        <end position="458"/>
    </location>
</feature>
<dbReference type="PANTHER" id="PTHR33318:SF7">
    <property type="entry name" value="PROTEIN JASON"/>
    <property type="match status" value="1"/>
</dbReference>